<reference evidence="1" key="1">
    <citation type="submission" date="2021-02" db="EMBL/GenBank/DDBJ databases">
        <authorList>
            <person name="Nowell W R."/>
        </authorList>
    </citation>
    <scope>NUCLEOTIDE SEQUENCE</scope>
</reference>
<dbReference type="PANTHER" id="PTHR15430">
    <property type="entry name" value="GLOMULIN"/>
    <property type="match status" value="1"/>
</dbReference>
<dbReference type="OrthoDB" id="619536at2759"/>
<evidence type="ECO:0000313" key="1">
    <source>
        <dbReference type="EMBL" id="CAF1270405.1"/>
    </source>
</evidence>
<comment type="caution">
    <text evidence="1">The sequence shown here is derived from an EMBL/GenBank/DDBJ whole genome shotgun (WGS) entry which is preliminary data.</text>
</comment>
<dbReference type="PANTHER" id="PTHR15430:SF1">
    <property type="entry name" value="GLOMULIN"/>
    <property type="match status" value="1"/>
</dbReference>
<evidence type="ECO:0000313" key="2">
    <source>
        <dbReference type="EMBL" id="CAF4058158.1"/>
    </source>
</evidence>
<protein>
    <recommendedName>
        <fullName evidence="4">Glomulin</fullName>
    </recommendedName>
</protein>
<dbReference type="GO" id="GO:0005737">
    <property type="term" value="C:cytoplasm"/>
    <property type="evidence" value="ECO:0007669"/>
    <property type="project" value="TreeGrafter"/>
</dbReference>
<evidence type="ECO:0000313" key="3">
    <source>
        <dbReference type="Proteomes" id="UP000663829"/>
    </source>
</evidence>
<dbReference type="InterPro" id="IPR013877">
    <property type="entry name" value="YAP-bd/ALF4/Glomulin"/>
</dbReference>
<evidence type="ECO:0008006" key="4">
    <source>
        <dbReference type="Google" id="ProtNLM"/>
    </source>
</evidence>
<dbReference type="GO" id="GO:0055105">
    <property type="term" value="F:ubiquitin-protein transferase inhibitor activity"/>
    <property type="evidence" value="ECO:0007669"/>
    <property type="project" value="TreeGrafter"/>
</dbReference>
<dbReference type="InterPro" id="IPR019516">
    <property type="entry name" value="Glomulin/ALF4"/>
</dbReference>
<dbReference type="AlphaFoldDB" id="A0A815BHY8"/>
<dbReference type="Proteomes" id="UP000663829">
    <property type="component" value="Unassembled WGS sequence"/>
</dbReference>
<proteinExistence type="predicted"/>
<dbReference type="Pfam" id="PF08568">
    <property type="entry name" value="Kinetochor_Ybp2"/>
    <property type="match status" value="1"/>
</dbReference>
<name>A0A815BHY8_9BILA</name>
<accession>A0A815BHY8</accession>
<dbReference type="Proteomes" id="UP000681722">
    <property type="component" value="Unassembled WGS sequence"/>
</dbReference>
<gene>
    <name evidence="1" type="ORF">GPM918_LOCUS27054</name>
    <name evidence="2" type="ORF">SRO942_LOCUS27318</name>
</gene>
<organism evidence="1 3">
    <name type="scientific">Didymodactylos carnosus</name>
    <dbReference type="NCBI Taxonomy" id="1234261"/>
    <lineage>
        <taxon>Eukaryota</taxon>
        <taxon>Metazoa</taxon>
        <taxon>Spiralia</taxon>
        <taxon>Gnathifera</taxon>
        <taxon>Rotifera</taxon>
        <taxon>Eurotatoria</taxon>
        <taxon>Bdelloidea</taxon>
        <taxon>Philodinida</taxon>
        <taxon>Philodinidae</taxon>
        <taxon>Didymodactylos</taxon>
    </lineage>
</organism>
<keyword evidence="3" id="KW-1185">Reference proteome</keyword>
<sequence>MTDDVQPINEINSTDNNDNSPLFNSTFVQELTKIIDFEQFDVGLKYLTNETHHQQLYESTWDLCSYLCHLIQIPSSKLCNEYELFCEDGLLHLAHHGNAREMYIVLLEQTDAFITDHLYQLYMNLFYILLTRLPTKRLATSIEDVLGILKCHLCTMEIPTISYDFEGKDLLVYNHDKRITHILDLTQSYIDFISQLKQNFKEDLDICYVLSKGLLSLLHEPLHLLSFEPVEGKESSCLVVMKLFFKCLTSMYPNPIRLLLKLNDDLAKKSSSLIDQRSISVFIYFLFTTSLCSLPSIYSPFYLLLLAIPAIHDMGGSDFLNTEQKNQMILVQKACRLISVLCHQLETTELDETYLDNSSLHSLIDDLMQLMVHCPSRELARQTINSYRSLFSSFTNEGRYVFLKQQLTKTPYHNDSYRTYLVQLFKDDFHSDYIKQTYRYSNLKLFQLLDLICYLPNGIETDLLEISECLCSALNLLRFIGLVDKQTVNKTGIWNSNWLKNIRKVWLEPLRKSIELARAHYKLELNQMKEKAPKNSGNIPDYSLTETSVYVQNEKLKMPNKFEQIETMNSALVKFEILECVIVRVNEIYDNEE</sequence>
<dbReference type="EMBL" id="CAJOBC010023145">
    <property type="protein sequence ID" value="CAF4058158.1"/>
    <property type="molecule type" value="Genomic_DNA"/>
</dbReference>
<dbReference type="EMBL" id="CAJNOQ010011185">
    <property type="protein sequence ID" value="CAF1270405.1"/>
    <property type="molecule type" value="Genomic_DNA"/>
</dbReference>